<evidence type="ECO:0000313" key="1">
    <source>
        <dbReference type="EMBL" id="KAF2613149.1"/>
    </source>
</evidence>
<protein>
    <submittedName>
        <fullName evidence="1">Uncharacterized protein</fullName>
    </submittedName>
</protein>
<name>A0A8S9M569_BRACR</name>
<organism evidence="1">
    <name type="scientific">Brassica cretica</name>
    <name type="common">Mustard</name>
    <dbReference type="NCBI Taxonomy" id="69181"/>
    <lineage>
        <taxon>Eukaryota</taxon>
        <taxon>Viridiplantae</taxon>
        <taxon>Streptophyta</taxon>
        <taxon>Embryophyta</taxon>
        <taxon>Tracheophyta</taxon>
        <taxon>Spermatophyta</taxon>
        <taxon>Magnoliopsida</taxon>
        <taxon>eudicotyledons</taxon>
        <taxon>Gunneridae</taxon>
        <taxon>Pentapetalae</taxon>
        <taxon>rosids</taxon>
        <taxon>malvids</taxon>
        <taxon>Brassicales</taxon>
        <taxon>Brassicaceae</taxon>
        <taxon>Brassiceae</taxon>
        <taxon>Brassica</taxon>
    </lineage>
</organism>
<dbReference type="EMBL" id="QGKY02000089">
    <property type="protein sequence ID" value="KAF2613149.1"/>
    <property type="molecule type" value="Genomic_DNA"/>
</dbReference>
<reference evidence="1" key="1">
    <citation type="submission" date="2019-12" db="EMBL/GenBank/DDBJ databases">
        <title>Genome sequencing and annotation of Brassica cretica.</title>
        <authorList>
            <person name="Studholme D.J."/>
            <person name="Sarris P.F."/>
        </authorList>
    </citation>
    <scope>NUCLEOTIDE SEQUENCE</scope>
    <source>
        <strain evidence="1">PFS-102/07</strain>
        <tissue evidence="1">Leaf</tissue>
    </source>
</reference>
<sequence length="136" mass="15309">MEHMVNVLFCLSAFSKKHPESVDGYRAVFKRSSLMLSERTRYVTCECRSISVWCRTMLSVSQDPKDLAGGVDQCSAIGRPTPVRAVKRHRTFDFKVSFWSFSCCFTTGQKSSPMMDSGKRSSLVHVVAIVEGFLIL</sequence>
<comment type="caution">
    <text evidence="1">The sequence shown here is derived from an EMBL/GenBank/DDBJ whole genome shotgun (WGS) entry which is preliminary data.</text>
</comment>
<proteinExistence type="predicted"/>
<gene>
    <name evidence="1" type="ORF">F2Q70_00012141</name>
</gene>
<dbReference type="AlphaFoldDB" id="A0A8S9M569"/>
<accession>A0A8S9M569</accession>